<comment type="subcellular location">
    <subcellularLocation>
        <location evidence="1">Endoplasmic reticulum membrane</location>
        <topology evidence="1">Multi-pass membrane protein</topology>
    </subcellularLocation>
</comment>
<feature type="transmembrane region" description="Helical" evidence="10">
    <location>
        <begin position="28"/>
        <end position="49"/>
    </location>
</feature>
<evidence type="ECO:0000256" key="4">
    <source>
        <dbReference type="ARBA" id="ARBA00022679"/>
    </source>
</evidence>
<dbReference type="PANTHER" id="PTHR13205:SF15">
    <property type="entry name" value="DOLICHOL KINASE"/>
    <property type="match status" value="1"/>
</dbReference>
<keyword evidence="12" id="KW-1185">Reference proteome</keyword>
<evidence type="ECO:0000256" key="8">
    <source>
        <dbReference type="ARBA" id="ARBA00022989"/>
    </source>
</evidence>
<dbReference type="AlphaFoldDB" id="A0AA40FT09"/>
<comment type="similarity">
    <text evidence="2">Belongs to the polyprenol kinase family.</text>
</comment>
<evidence type="ECO:0000256" key="9">
    <source>
        <dbReference type="ARBA" id="ARBA00023136"/>
    </source>
</evidence>
<dbReference type="GO" id="GO:0043048">
    <property type="term" value="P:dolichyl monophosphate biosynthetic process"/>
    <property type="evidence" value="ECO:0007669"/>
    <property type="project" value="TreeGrafter"/>
</dbReference>
<dbReference type="InterPro" id="IPR032974">
    <property type="entry name" value="Polypren_kinase"/>
</dbReference>
<feature type="transmembrane region" description="Helical" evidence="10">
    <location>
        <begin position="166"/>
        <end position="188"/>
    </location>
</feature>
<feature type="transmembrane region" description="Helical" evidence="10">
    <location>
        <begin position="96"/>
        <end position="115"/>
    </location>
</feature>
<name>A0AA40FT09_9HYME</name>
<reference evidence="11" key="1">
    <citation type="submission" date="2021-10" db="EMBL/GenBank/DDBJ databases">
        <title>Melipona bicolor Genome sequencing and assembly.</title>
        <authorList>
            <person name="Araujo N.S."/>
            <person name="Arias M.C."/>
        </authorList>
    </citation>
    <scope>NUCLEOTIDE SEQUENCE</scope>
    <source>
        <strain evidence="11">USP_2M_L1-L4_2017</strain>
        <tissue evidence="11">Whole body</tissue>
    </source>
</reference>
<feature type="transmembrane region" description="Helical" evidence="10">
    <location>
        <begin position="261"/>
        <end position="280"/>
    </location>
</feature>
<evidence type="ECO:0000256" key="2">
    <source>
        <dbReference type="ARBA" id="ARBA00010794"/>
    </source>
</evidence>
<evidence type="ECO:0000256" key="1">
    <source>
        <dbReference type="ARBA" id="ARBA00004477"/>
    </source>
</evidence>
<keyword evidence="7" id="KW-0256">Endoplasmic reticulum</keyword>
<comment type="caution">
    <text evidence="11">The sequence shown here is derived from an EMBL/GenBank/DDBJ whole genome shotgun (WGS) entry which is preliminary data.</text>
</comment>
<feature type="transmembrane region" description="Helical" evidence="10">
    <location>
        <begin position="200"/>
        <end position="215"/>
    </location>
</feature>
<feature type="transmembrane region" description="Helical" evidence="10">
    <location>
        <begin position="127"/>
        <end position="146"/>
    </location>
</feature>
<evidence type="ECO:0000256" key="10">
    <source>
        <dbReference type="SAM" id="Phobius"/>
    </source>
</evidence>
<accession>A0AA40FT09</accession>
<evidence type="ECO:0000256" key="5">
    <source>
        <dbReference type="ARBA" id="ARBA00022692"/>
    </source>
</evidence>
<dbReference type="PANTHER" id="PTHR13205">
    <property type="entry name" value="TRANSMEMBRANE PROTEIN 15-RELATED"/>
    <property type="match status" value="1"/>
</dbReference>
<feature type="transmembrane region" description="Helical" evidence="10">
    <location>
        <begin position="61"/>
        <end position="84"/>
    </location>
</feature>
<keyword evidence="8 10" id="KW-1133">Transmembrane helix</keyword>
<evidence type="ECO:0000256" key="3">
    <source>
        <dbReference type="ARBA" id="ARBA00012132"/>
    </source>
</evidence>
<sequence length="388" mass="43701">MKFFFEEYSRFEERILHSLEDNGIKHRAGLLASVTWGLGVGSLGTWGILQLMSTFPCCFTIGEATAVMHGCILFLMSAVTNLPLRYHLPPIHDNDIATVFLQVAMLYVISVCLISSYFRMFHLTRNFYIMTITVLSVAVLPLMYVLLDQNPLIWMFYFVCNKTNKIILIGYWALCLLLGILVVIYQILLNIQATTSTRKIFHLLAVFVYIPGLIYEHVLLYLASGIIMGLFIFLELMRYLQISPFGEALQQGFSMFADEKDNLISLTPLYLFCGLSFPLWMPTNNLSLPVLLSGILTVGVGDTVASFVGSRWGYHKWANSNKSVEGTMACILSQIGLICILAFMGYIDNGWLFLQSLLSSIALSFIEAQTNQVDNLALPLLMYVCLMV</sequence>
<evidence type="ECO:0000256" key="7">
    <source>
        <dbReference type="ARBA" id="ARBA00022824"/>
    </source>
</evidence>
<dbReference type="GO" id="GO:0005789">
    <property type="term" value="C:endoplasmic reticulum membrane"/>
    <property type="evidence" value="ECO:0007669"/>
    <property type="project" value="UniProtKB-SubCell"/>
</dbReference>
<evidence type="ECO:0000256" key="6">
    <source>
        <dbReference type="ARBA" id="ARBA00022777"/>
    </source>
</evidence>
<keyword evidence="9 10" id="KW-0472">Membrane</keyword>
<evidence type="ECO:0000313" key="12">
    <source>
        <dbReference type="Proteomes" id="UP001177670"/>
    </source>
</evidence>
<protein>
    <recommendedName>
        <fullName evidence="3">dolichol kinase</fullName>
        <ecNumber evidence="3">2.7.1.108</ecNumber>
    </recommendedName>
</protein>
<dbReference type="EC" id="2.7.1.108" evidence="3"/>
<feature type="transmembrane region" description="Helical" evidence="10">
    <location>
        <begin position="329"/>
        <end position="347"/>
    </location>
</feature>
<evidence type="ECO:0000313" key="11">
    <source>
        <dbReference type="EMBL" id="KAK1124431.1"/>
    </source>
</evidence>
<feature type="transmembrane region" description="Helical" evidence="10">
    <location>
        <begin position="286"/>
        <end position="308"/>
    </location>
</feature>
<organism evidence="11 12">
    <name type="scientific">Melipona bicolor</name>
    <dbReference type="NCBI Taxonomy" id="60889"/>
    <lineage>
        <taxon>Eukaryota</taxon>
        <taxon>Metazoa</taxon>
        <taxon>Ecdysozoa</taxon>
        <taxon>Arthropoda</taxon>
        <taxon>Hexapoda</taxon>
        <taxon>Insecta</taxon>
        <taxon>Pterygota</taxon>
        <taxon>Neoptera</taxon>
        <taxon>Endopterygota</taxon>
        <taxon>Hymenoptera</taxon>
        <taxon>Apocrita</taxon>
        <taxon>Aculeata</taxon>
        <taxon>Apoidea</taxon>
        <taxon>Anthophila</taxon>
        <taxon>Apidae</taxon>
        <taxon>Melipona</taxon>
    </lineage>
</organism>
<gene>
    <name evidence="11" type="ORF">K0M31_006788</name>
</gene>
<keyword evidence="5 10" id="KW-0812">Transmembrane</keyword>
<dbReference type="GO" id="GO:0004168">
    <property type="term" value="F:dolichol kinase activity"/>
    <property type="evidence" value="ECO:0007669"/>
    <property type="project" value="UniProtKB-EC"/>
</dbReference>
<proteinExistence type="inferred from homology"/>
<dbReference type="Proteomes" id="UP001177670">
    <property type="component" value="Unassembled WGS sequence"/>
</dbReference>
<dbReference type="EMBL" id="JAHYIQ010000018">
    <property type="protein sequence ID" value="KAK1124431.1"/>
    <property type="molecule type" value="Genomic_DNA"/>
</dbReference>
<keyword evidence="6" id="KW-0418">Kinase</keyword>
<keyword evidence="4" id="KW-0808">Transferase</keyword>